<proteinExistence type="predicted"/>
<protein>
    <recommendedName>
        <fullName evidence="3">Reverse transcriptase domain-containing protein</fullName>
    </recommendedName>
</protein>
<reference evidence="1" key="1">
    <citation type="journal article" date="2019" name="bioRxiv">
        <title>The Genome of the Zebra Mussel, Dreissena polymorpha: A Resource for Invasive Species Research.</title>
        <authorList>
            <person name="McCartney M.A."/>
            <person name="Auch B."/>
            <person name="Kono T."/>
            <person name="Mallez S."/>
            <person name="Zhang Y."/>
            <person name="Obille A."/>
            <person name="Becker A."/>
            <person name="Abrahante J.E."/>
            <person name="Garbe J."/>
            <person name="Badalamenti J.P."/>
            <person name="Herman A."/>
            <person name="Mangelson H."/>
            <person name="Liachko I."/>
            <person name="Sullivan S."/>
            <person name="Sone E.D."/>
            <person name="Koren S."/>
            <person name="Silverstein K.A.T."/>
            <person name="Beckman K.B."/>
            <person name="Gohl D.M."/>
        </authorList>
    </citation>
    <scope>NUCLEOTIDE SEQUENCE</scope>
    <source>
        <strain evidence="1">Duluth1</strain>
        <tissue evidence="1">Whole animal</tissue>
    </source>
</reference>
<evidence type="ECO:0008006" key="3">
    <source>
        <dbReference type="Google" id="ProtNLM"/>
    </source>
</evidence>
<organism evidence="1 2">
    <name type="scientific">Dreissena polymorpha</name>
    <name type="common">Zebra mussel</name>
    <name type="synonym">Mytilus polymorpha</name>
    <dbReference type="NCBI Taxonomy" id="45954"/>
    <lineage>
        <taxon>Eukaryota</taxon>
        <taxon>Metazoa</taxon>
        <taxon>Spiralia</taxon>
        <taxon>Lophotrochozoa</taxon>
        <taxon>Mollusca</taxon>
        <taxon>Bivalvia</taxon>
        <taxon>Autobranchia</taxon>
        <taxon>Heteroconchia</taxon>
        <taxon>Euheterodonta</taxon>
        <taxon>Imparidentia</taxon>
        <taxon>Neoheterodontei</taxon>
        <taxon>Myida</taxon>
        <taxon>Dreissenoidea</taxon>
        <taxon>Dreissenidae</taxon>
        <taxon>Dreissena</taxon>
    </lineage>
</organism>
<comment type="caution">
    <text evidence="1">The sequence shown here is derived from an EMBL/GenBank/DDBJ whole genome shotgun (WGS) entry which is preliminary data.</text>
</comment>
<sequence>MILKQRLFPTLEKDLSAFQREFTAKTCPLRAALIVEEVSRDYKDKGEDIDLVFLDANAAFDVMDHHHLLRRLYHSGVNDTYWTILTVLISSQIGIVLLNGQIQDQTP</sequence>
<dbReference type="Proteomes" id="UP000828390">
    <property type="component" value="Unassembled WGS sequence"/>
</dbReference>
<gene>
    <name evidence="1" type="ORF">DPMN_045177</name>
</gene>
<evidence type="ECO:0000313" key="1">
    <source>
        <dbReference type="EMBL" id="KAH3738540.1"/>
    </source>
</evidence>
<evidence type="ECO:0000313" key="2">
    <source>
        <dbReference type="Proteomes" id="UP000828390"/>
    </source>
</evidence>
<name>A0A9D4D4K3_DREPO</name>
<dbReference type="AlphaFoldDB" id="A0A9D4D4K3"/>
<dbReference type="EMBL" id="JAIWYP010000011">
    <property type="protein sequence ID" value="KAH3738540.1"/>
    <property type="molecule type" value="Genomic_DNA"/>
</dbReference>
<reference evidence="1" key="2">
    <citation type="submission" date="2020-11" db="EMBL/GenBank/DDBJ databases">
        <authorList>
            <person name="McCartney M.A."/>
            <person name="Auch B."/>
            <person name="Kono T."/>
            <person name="Mallez S."/>
            <person name="Becker A."/>
            <person name="Gohl D.M."/>
            <person name="Silverstein K.A.T."/>
            <person name="Koren S."/>
            <person name="Bechman K.B."/>
            <person name="Herman A."/>
            <person name="Abrahante J.E."/>
            <person name="Garbe J."/>
        </authorList>
    </citation>
    <scope>NUCLEOTIDE SEQUENCE</scope>
    <source>
        <strain evidence="1">Duluth1</strain>
        <tissue evidence="1">Whole animal</tissue>
    </source>
</reference>
<keyword evidence="2" id="KW-1185">Reference proteome</keyword>
<accession>A0A9D4D4K3</accession>